<dbReference type="AlphaFoldDB" id="A0A4R5D4U9"/>
<comment type="similarity">
    <text evidence="1 3">Belongs to the TPP enzyme family.</text>
</comment>
<evidence type="ECO:0000256" key="2">
    <source>
        <dbReference type="ARBA" id="ARBA00023052"/>
    </source>
</evidence>
<dbReference type="GO" id="GO:0030976">
    <property type="term" value="F:thiamine pyrophosphate binding"/>
    <property type="evidence" value="ECO:0007669"/>
    <property type="project" value="InterPro"/>
</dbReference>
<reference evidence="7 8" key="1">
    <citation type="submission" date="2019-03" db="EMBL/GenBank/DDBJ databases">
        <title>Draft genome sequences of novel Actinobacteria.</title>
        <authorList>
            <person name="Sahin N."/>
            <person name="Ay H."/>
            <person name="Saygin H."/>
        </authorList>
    </citation>
    <scope>NUCLEOTIDE SEQUENCE [LARGE SCALE GENOMIC DNA]</scope>
    <source>
        <strain evidence="7 8">5K138</strain>
    </source>
</reference>
<evidence type="ECO:0000259" key="5">
    <source>
        <dbReference type="Pfam" id="PF02775"/>
    </source>
</evidence>
<dbReference type="Proteomes" id="UP000294739">
    <property type="component" value="Unassembled WGS sequence"/>
</dbReference>
<dbReference type="InterPro" id="IPR029035">
    <property type="entry name" value="DHS-like_NAD/FAD-binding_dom"/>
</dbReference>
<dbReference type="PANTHER" id="PTHR18968:SF164">
    <property type="entry name" value="PYRUVATE DECARBOXYLASE"/>
    <property type="match status" value="1"/>
</dbReference>
<evidence type="ECO:0000313" key="8">
    <source>
        <dbReference type="Proteomes" id="UP000294739"/>
    </source>
</evidence>
<dbReference type="CDD" id="cd02002">
    <property type="entry name" value="TPP_BFDC"/>
    <property type="match status" value="1"/>
</dbReference>
<dbReference type="InterPro" id="IPR011766">
    <property type="entry name" value="TPP_enzyme_TPP-bd"/>
</dbReference>
<feature type="domain" description="Thiamine pyrophosphate enzyme N-terminal TPP-binding" evidence="6">
    <location>
        <begin position="8"/>
        <end position="131"/>
    </location>
</feature>
<dbReference type="PANTHER" id="PTHR18968">
    <property type="entry name" value="THIAMINE PYROPHOSPHATE ENZYMES"/>
    <property type="match status" value="1"/>
</dbReference>
<dbReference type="InterPro" id="IPR045229">
    <property type="entry name" value="TPP_enz"/>
</dbReference>
<feature type="domain" description="Thiamine pyrophosphate enzyme central" evidence="4">
    <location>
        <begin position="212"/>
        <end position="340"/>
    </location>
</feature>
<dbReference type="Pfam" id="PF02776">
    <property type="entry name" value="TPP_enzyme_N"/>
    <property type="match status" value="1"/>
</dbReference>
<evidence type="ECO:0000259" key="6">
    <source>
        <dbReference type="Pfam" id="PF02776"/>
    </source>
</evidence>
<dbReference type="PROSITE" id="PS00187">
    <property type="entry name" value="TPP_ENZYMES"/>
    <property type="match status" value="1"/>
</dbReference>
<proteinExistence type="inferred from homology"/>
<dbReference type="SUPFAM" id="SSF52518">
    <property type="entry name" value="Thiamin diphosphate-binding fold (THDP-binding)"/>
    <property type="match status" value="2"/>
</dbReference>
<dbReference type="InterPro" id="IPR012001">
    <property type="entry name" value="Thiamin_PyroP_enz_TPP-bd_dom"/>
</dbReference>
<name>A0A4R5D4U9_9ACTN</name>
<dbReference type="CDD" id="cd07035">
    <property type="entry name" value="TPP_PYR_POX_like"/>
    <property type="match status" value="1"/>
</dbReference>
<dbReference type="Gene3D" id="3.40.50.970">
    <property type="match status" value="2"/>
</dbReference>
<dbReference type="GO" id="GO:0009099">
    <property type="term" value="P:L-valine biosynthetic process"/>
    <property type="evidence" value="ECO:0007669"/>
    <property type="project" value="TreeGrafter"/>
</dbReference>
<dbReference type="Pfam" id="PF02775">
    <property type="entry name" value="TPP_enzyme_C"/>
    <property type="match status" value="1"/>
</dbReference>
<dbReference type="GO" id="GO:0050660">
    <property type="term" value="F:flavin adenine dinucleotide binding"/>
    <property type="evidence" value="ECO:0007669"/>
    <property type="project" value="TreeGrafter"/>
</dbReference>
<dbReference type="InterPro" id="IPR012000">
    <property type="entry name" value="Thiamin_PyroP_enz_cen_dom"/>
</dbReference>
<feature type="domain" description="Thiamine pyrophosphate enzyme TPP-binding" evidence="5">
    <location>
        <begin position="417"/>
        <end position="564"/>
    </location>
</feature>
<comment type="caution">
    <text evidence="7">The sequence shown here is derived from an EMBL/GenBank/DDBJ whole genome shotgun (WGS) entry which is preliminary data.</text>
</comment>
<dbReference type="GO" id="GO:0000287">
    <property type="term" value="F:magnesium ion binding"/>
    <property type="evidence" value="ECO:0007669"/>
    <property type="project" value="InterPro"/>
</dbReference>
<accession>A0A4R5D4U9</accession>
<dbReference type="GO" id="GO:0009097">
    <property type="term" value="P:isoleucine biosynthetic process"/>
    <property type="evidence" value="ECO:0007669"/>
    <property type="project" value="TreeGrafter"/>
</dbReference>
<dbReference type="SUPFAM" id="SSF52467">
    <property type="entry name" value="DHS-like NAD/FAD-binding domain"/>
    <property type="match status" value="1"/>
</dbReference>
<organism evidence="7 8">
    <name type="scientific">Jiangella asiatica</name>
    <dbReference type="NCBI Taxonomy" id="2530372"/>
    <lineage>
        <taxon>Bacteria</taxon>
        <taxon>Bacillati</taxon>
        <taxon>Actinomycetota</taxon>
        <taxon>Actinomycetes</taxon>
        <taxon>Jiangellales</taxon>
        <taxon>Jiangellaceae</taxon>
        <taxon>Jiangella</taxon>
    </lineage>
</organism>
<evidence type="ECO:0000313" key="7">
    <source>
        <dbReference type="EMBL" id="TDE08459.1"/>
    </source>
</evidence>
<dbReference type="InParanoid" id="A0A4R5D4U9"/>
<protein>
    <submittedName>
        <fullName evidence="7">Thiamine pyrophosphate-requiring protein</fullName>
    </submittedName>
</protein>
<dbReference type="EMBL" id="SMKZ01000024">
    <property type="protein sequence ID" value="TDE08459.1"/>
    <property type="molecule type" value="Genomic_DNA"/>
</dbReference>
<dbReference type="GO" id="GO:0003984">
    <property type="term" value="F:acetolactate synthase activity"/>
    <property type="evidence" value="ECO:0007669"/>
    <property type="project" value="TreeGrafter"/>
</dbReference>
<sequence length="568" mass="58712">MKTANVATCAEEILHLLHEHGVEYLFLNPGTDSAPLQEAVAALQARGVAIPRVVTCSFESVALAAAHGYWQLTRRPQAVFVHVDVGTQNLGAMVHDVLRDGAGVVVLAGKTPYGTAADAVGGRSNEIHWRQDVADQAGIVRGYAKWTSELTRSADTSVVVGRALQVAAGGRPGMAYLMVSRDVLMEPASPLSRRATRFARPSPPAVEPAALSRLAELLVTAQRPVIVTSRLGRSPAAARSLAELAAAASVPVGGRPEAVNLVTAHPMRVAPSETDALVAEADLVVCLDCDVPWIPRAVTPPPDATVAQIELDPVHADMPLWAFPVDLAITADPAVAVAQLARAVRERGGVPADLSRARRAWMASATGRSDGVTPAPRPARGVPEAADVVAALDQVLRPADVVVEEAVTNSAAVAGGLSRAEPGTLCTPGGPGLGWALGASVGVKLARPADRVVAVVGDGAFMFGVPTAALCLAAEAGAPFVTIVLNNDGYRASRLPVTDLYPDGAAAASAEVPGTRFRRPPDFVALAEACGAHGERVTDRSQLVAALTRALDATDAGRCAVVDVVTPR</sequence>
<dbReference type="RefSeq" id="WP_131896739.1">
    <property type="nucleotide sequence ID" value="NZ_SMKZ01000024.1"/>
</dbReference>
<dbReference type="Gene3D" id="3.40.50.1220">
    <property type="entry name" value="TPP-binding domain"/>
    <property type="match status" value="1"/>
</dbReference>
<dbReference type="GO" id="GO:0005948">
    <property type="term" value="C:acetolactate synthase complex"/>
    <property type="evidence" value="ECO:0007669"/>
    <property type="project" value="TreeGrafter"/>
</dbReference>
<keyword evidence="2 3" id="KW-0786">Thiamine pyrophosphate</keyword>
<dbReference type="Pfam" id="PF00205">
    <property type="entry name" value="TPP_enzyme_M"/>
    <property type="match status" value="1"/>
</dbReference>
<dbReference type="InterPro" id="IPR029061">
    <property type="entry name" value="THDP-binding"/>
</dbReference>
<evidence type="ECO:0000256" key="3">
    <source>
        <dbReference type="RuleBase" id="RU362132"/>
    </source>
</evidence>
<dbReference type="InterPro" id="IPR000399">
    <property type="entry name" value="TPP-bd_CS"/>
</dbReference>
<evidence type="ECO:0000256" key="1">
    <source>
        <dbReference type="ARBA" id="ARBA00007812"/>
    </source>
</evidence>
<keyword evidence="8" id="KW-1185">Reference proteome</keyword>
<gene>
    <name evidence="7" type="ORF">E1269_17280</name>
</gene>
<evidence type="ECO:0000259" key="4">
    <source>
        <dbReference type="Pfam" id="PF00205"/>
    </source>
</evidence>
<dbReference type="OrthoDB" id="2443624at2"/>
<dbReference type="NCBIfam" id="NF006203">
    <property type="entry name" value="PRK08327.1"/>
    <property type="match status" value="1"/>
</dbReference>